<keyword evidence="7 12" id="KW-0418">Kinase</keyword>
<evidence type="ECO:0000313" key="12">
    <source>
        <dbReference type="EMBL" id="OZI27559.1"/>
    </source>
</evidence>
<dbReference type="SUPFAM" id="SSF47384">
    <property type="entry name" value="Homodimeric domain of signal transducing histidine kinase"/>
    <property type="match status" value="1"/>
</dbReference>
<feature type="domain" description="Histidine kinase" evidence="11">
    <location>
        <begin position="258"/>
        <end position="486"/>
    </location>
</feature>
<evidence type="ECO:0000259" key="11">
    <source>
        <dbReference type="PROSITE" id="PS50109"/>
    </source>
</evidence>
<gene>
    <name evidence="12" type="ORF">CAL19_02190</name>
</gene>
<evidence type="ECO:0000256" key="9">
    <source>
        <dbReference type="ARBA" id="ARBA00023136"/>
    </source>
</evidence>
<dbReference type="PANTHER" id="PTHR45436:SF1">
    <property type="entry name" value="SENSOR PROTEIN QSEC"/>
    <property type="match status" value="1"/>
</dbReference>
<dbReference type="CDD" id="cd00082">
    <property type="entry name" value="HisKA"/>
    <property type="match status" value="1"/>
</dbReference>
<dbReference type="Pfam" id="PF08521">
    <property type="entry name" value="2CSK_N"/>
    <property type="match status" value="1"/>
</dbReference>
<evidence type="ECO:0000256" key="4">
    <source>
        <dbReference type="ARBA" id="ARBA00022553"/>
    </source>
</evidence>
<keyword evidence="5" id="KW-0808">Transferase</keyword>
<dbReference type="InterPro" id="IPR003594">
    <property type="entry name" value="HATPase_dom"/>
</dbReference>
<dbReference type="AlphaFoldDB" id="A0A261RRA7"/>
<evidence type="ECO:0000256" key="10">
    <source>
        <dbReference type="SAM" id="Phobius"/>
    </source>
</evidence>
<comment type="subcellular location">
    <subcellularLocation>
        <location evidence="2">Membrane</location>
    </subcellularLocation>
</comment>
<dbReference type="Gene3D" id="1.10.287.130">
    <property type="match status" value="1"/>
</dbReference>
<sequence>MAGIRTLLITLLLPGVILLLVIDSWNDYRTLATITNEAYDSALLEPARVLESSIEFTGEGGLMVAAPVYAQVILESTAGLRKYFSIEEIDPPTPEGWRQVPPAGRLVTGMPELPRPPQWPSERGEPVFFNSVYRNDPVRVVALVRDLYYRGGHRQVLILVAESIGRRLQVESAARRQELLRDARMLALVAILVWWGVAWSLRPLSRLRNDIRARPPNDLTPLDASRVPNEVIPLVEAVNHHVERHRRMLDEQSQFLADASHQLRTPLAIMLTQAQYALREPDPQRAREGLRAIVDQLGRTRRLTEQLLSLAHASQGGPSARELLDLNELARDVVLQYLPLSHEKHQDLGWAPASRDESDTGQLVVPVMGSNVELHEALSNLVHNAIHYAPAGARITVSVRRQDGYAEVAVSDNGPGISAGARARAFARFDRVEPGRLAGSPGSGLGLSIARAYARRNDGEIELRDGEPNGQGGAGLAAVLRLPLADPAYPAAPVPGTAAES</sequence>
<evidence type="ECO:0000313" key="13">
    <source>
        <dbReference type="Proteomes" id="UP000216947"/>
    </source>
</evidence>
<organism evidence="12 13">
    <name type="scientific">Bordetella genomosp. 7</name>
    <dbReference type="NCBI Taxonomy" id="1416805"/>
    <lineage>
        <taxon>Bacteria</taxon>
        <taxon>Pseudomonadati</taxon>
        <taxon>Pseudomonadota</taxon>
        <taxon>Betaproteobacteria</taxon>
        <taxon>Burkholderiales</taxon>
        <taxon>Alcaligenaceae</taxon>
        <taxon>Bordetella</taxon>
    </lineage>
</organism>
<dbReference type="SUPFAM" id="SSF55874">
    <property type="entry name" value="ATPase domain of HSP90 chaperone/DNA topoisomerase II/histidine kinase"/>
    <property type="match status" value="1"/>
</dbReference>
<dbReference type="InterPro" id="IPR013727">
    <property type="entry name" value="2CSK_N"/>
</dbReference>
<dbReference type="InterPro" id="IPR036890">
    <property type="entry name" value="HATPase_C_sf"/>
</dbReference>
<dbReference type="CDD" id="cd00075">
    <property type="entry name" value="HATPase"/>
    <property type="match status" value="1"/>
</dbReference>
<dbReference type="InterPro" id="IPR050428">
    <property type="entry name" value="TCS_sensor_his_kinase"/>
</dbReference>
<dbReference type="InterPro" id="IPR004358">
    <property type="entry name" value="Sig_transdc_His_kin-like_C"/>
</dbReference>
<feature type="transmembrane region" description="Helical" evidence="10">
    <location>
        <begin position="185"/>
        <end position="201"/>
    </location>
</feature>
<evidence type="ECO:0000256" key="2">
    <source>
        <dbReference type="ARBA" id="ARBA00004370"/>
    </source>
</evidence>
<comment type="catalytic activity">
    <reaction evidence="1">
        <text>ATP + protein L-histidine = ADP + protein N-phospho-L-histidine.</text>
        <dbReference type="EC" id="2.7.13.3"/>
    </reaction>
</comment>
<dbReference type="Proteomes" id="UP000216947">
    <property type="component" value="Unassembled WGS sequence"/>
</dbReference>
<dbReference type="GO" id="GO:0000155">
    <property type="term" value="F:phosphorelay sensor kinase activity"/>
    <property type="evidence" value="ECO:0007669"/>
    <property type="project" value="InterPro"/>
</dbReference>
<evidence type="ECO:0000256" key="3">
    <source>
        <dbReference type="ARBA" id="ARBA00012438"/>
    </source>
</evidence>
<name>A0A261RRA7_9BORD</name>
<dbReference type="InterPro" id="IPR005467">
    <property type="entry name" value="His_kinase_dom"/>
</dbReference>
<comment type="caution">
    <text evidence="12">The sequence shown here is derived from an EMBL/GenBank/DDBJ whole genome shotgun (WGS) entry which is preliminary data.</text>
</comment>
<evidence type="ECO:0000256" key="7">
    <source>
        <dbReference type="ARBA" id="ARBA00022777"/>
    </source>
</evidence>
<dbReference type="PROSITE" id="PS50109">
    <property type="entry name" value="HIS_KIN"/>
    <property type="match status" value="1"/>
</dbReference>
<dbReference type="PANTHER" id="PTHR45436">
    <property type="entry name" value="SENSOR HISTIDINE KINASE YKOH"/>
    <property type="match status" value="1"/>
</dbReference>
<evidence type="ECO:0000256" key="6">
    <source>
        <dbReference type="ARBA" id="ARBA00022692"/>
    </source>
</evidence>
<reference evidence="13" key="1">
    <citation type="submission" date="2017-05" db="EMBL/GenBank/DDBJ databases">
        <title>Complete and WGS of Bordetella genogroups.</title>
        <authorList>
            <person name="Spilker T."/>
            <person name="Lipuma J."/>
        </authorList>
    </citation>
    <scope>NUCLEOTIDE SEQUENCE [LARGE SCALE GENOMIC DNA]</scope>
    <source>
        <strain evidence="13">AU18089</strain>
    </source>
</reference>
<keyword evidence="8 10" id="KW-1133">Transmembrane helix</keyword>
<dbReference type="EC" id="2.7.13.3" evidence="3"/>
<keyword evidence="13" id="KW-1185">Reference proteome</keyword>
<keyword evidence="6 10" id="KW-0812">Transmembrane</keyword>
<proteinExistence type="predicted"/>
<accession>A0A261RRA7</accession>
<dbReference type="SMART" id="SM00388">
    <property type="entry name" value="HisKA"/>
    <property type="match status" value="1"/>
</dbReference>
<dbReference type="Gene3D" id="3.30.565.10">
    <property type="entry name" value="Histidine kinase-like ATPase, C-terminal domain"/>
    <property type="match status" value="1"/>
</dbReference>
<evidence type="ECO:0000256" key="1">
    <source>
        <dbReference type="ARBA" id="ARBA00000085"/>
    </source>
</evidence>
<keyword evidence="9 10" id="KW-0472">Membrane</keyword>
<evidence type="ECO:0000256" key="8">
    <source>
        <dbReference type="ARBA" id="ARBA00022989"/>
    </source>
</evidence>
<keyword evidence="4" id="KW-0597">Phosphoprotein</keyword>
<dbReference type="SMART" id="SM00387">
    <property type="entry name" value="HATPase_c"/>
    <property type="match status" value="1"/>
</dbReference>
<evidence type="ECO:0000256" key="5">
    <source>
        <dbReference type="ARBA" id="ARBA00022679"/>
    </source>
</evidence>
<dbReference type="InterPro" id="IPR036097">
    <property type="entry name" value="HisK_dim/P_sf"/>
</dbReference>
<protein>
    <recommendedName>
        <fullName evidence="3">histidine kinase</fullName>
        <ecNumber evidence="3">2.7.13.3</ecNumber>
    </recommendedName>
</protein>
<dbReference type="Pfam" id="PF00512">
    <property type="entry name" value="HisKA"/>
    <property type="match status" value="1"/>
</dbReference>
<dbReference type="Pfam" id="PF02518">
    <property type="entry name" value="HATPase_c"/>
    <property type="match status" value="1"/>
</dbReference>
<dbReference type="GO" id="GO:0005886">
    <property type="term" value="C:plasma membrane"/>
    <property type="evidence" value="ECO:0007669"/>
    <property type="project" value="TreeGrafter"/>
</dbReference>
<dbReference type="EMBL" id="NEVK01000001">
    <property type="protein sequence ID" value="OZI27559.1"/>
    <property type="molecule type" value="Genomic_DNA"/>
</dbReference>
<dbReference type="PRINTS" id="PR00344">
    <property type="entry name" value="BCTRLSENSOR"/>
</dbReference>
<feature type="transmembrane region" description="Helical" evidence="10">
    <location>
        <begin position="6"/>
        <end position="22"/>
    </location>
</feature>
<dbReference type="InterPro" id="IPR003661">
    <property type="entry name" value="HisK_dim/P_dom"/>
</dbReference>